<dbReference type="Gene3D" id="2.120.10.80">
    <property type="entry name" value="Kelch-type beta propeller"/>
    <property type="match status" value="1"/>
</dbReference>
<dbReference type="SMART" id="SM00767">
    <property type="entry name" value="DCD"/>
    <property type="match status" value="1"/>
</dbReference>
<reference evidence="3" key="1">
    <citation type="journal article" date="2021" name="Nat. Commun.">
        <title>Genomic analyses provide insights into spinach domestication and the genetic basis of agronomic traits.</title>
        <authorList>
            <person name="Cai X."/>
            <person name="Sun X."/>
            <person name="Xu C."/>
            <person name="Sun H."/>
            <person name="Wang X."/>
            <person name="Ge C."/>
            <person name="Zhang Z."/>
            <person name="Wang Q."/>
            <person name="Fei Z."/>
            <person name="Jiao C."/>
            <person name="Wang Q."/>
        </authorList>
    </citation>
    <scope>NUCLEOTIDE SEQUENCE [LARGE SCALE GENOMIC DNA]</scope>
    <source>
        <strain evidence="3">cv. Varoflay</strain>
    </source>
</reference>
<name>A0A9R0ITN8_SPIOL</name>
<feature type="region of interest" description="Disordered" evidence="1">
    <location>
        <begin position="263"/>
        <end position="282"/>
    </location>
</feature>
<gene>
    <name evidence="4 5" type="primary">LOC110794757</name>
</gene>
<dbReference type="InterPro" id="IPR015915">
    <property type="entry name" value="Kelch-typ_b-propeller"/>
</dbReference>
<dbReference type="InterPro" id="IPR006652">
    <property type="entry name" value="Kelch_1"/>
</dbReference>
<dbReference type="InterPro" id="IPR037293">
    <property type="entry name" value="Gal_Oxidase_central_sf"/>
</dbReference>
<sequence length="638" mass="70547">MGTGKKQQVSFRNLKPTMLGGVIFGCTDDTINECLTKQLFGLPPQHFVYVKNIHPGLPLFLFNYSKRKLHGIFEAASHGQMNINPYGWTKDGSKRTSYPAQVQICVKKNCRPLLESQFMPIIKGNYYTQSHFRFELDHVQVSKLIALFLTQVVAPSAKMPRTTLTFQIVDQPPSEPRTIEEGGNILSDAYVGLTPCNKSDGNSVLTGPSCVDDIRQPNGVDIEAMGKSEMELIYEKLQKLAVNGEASDSDPVYEVQEFGNANKMHDDSQEGSVPQEENMKESSLLPSDLQSIIAELQELKAFKKESIENQLMLISEIQQLQDRCTRLEALSNQSETFSHGTTELSSEQHLDPDGLIYLVGGYDGESWLASLNSYSASKDIIKSLRPMSTVRSYASLTTLNGDLFVIGGGNAGLWYNTVESYNPVNNDWTSLPCLNEQKGGLAATTLNDKIFAIGGGDGIHCFSDVEMFDVDVGRWISARSMLQKRFDLAAVELHGAIYAVGGYDGKEYLSSAERFDPREHSWSRLEGMSSKRACHSLIALNEKLYAIGGFDGSTMVASVEVFDPRRGSWMSEAPLNHSRGYSAAIALNDSIYAIGGMGENDNILDKVERYQEGLGWQVTNLKAVGKRCFAPAVVMHMH</sequence>
<dbReference type="GO" id="GO:0034976">
    <property type="term" value="P:response to endoplasmic reticulum stress"/>
    <property type="evidence" value="ECO:0007669"/>
    <property type="project" value="InterPro"/>
</dbReference>
<dbReference type="AlphaFoldDB" id="A0A9R0ITN8"/>
<dbReference type="SMART" id="SM00612">
    <property type="entry name" value="Kelch"/>
    <property type="match status" value="6"/>
</dbReference>
<accession>A0A9R0ITN8</accession>
<dbReference type="PROSITE" id="PS51257">
    <property type="entry name" value="PROKAR_LIPOPROTEIN"/>
    <property type="match status" value="1"/>
</dbReference>
<dbReference type="GeneID" id="110794757"/>
<dbReference type="Gene3D" id="2.130.10.80">
    <property type="entry name" value="Galactose oxidase/kelch, beta-propeller"/>
    <property type="match status" value="1"/>
</dbReference>
<dbReference type="PROSITE" id="PS51222">
    <property type="entry name" value="DCD"/>
    <property type="match status" value="1"/>
</dbReference>
<evidence type="ECO:0000313" key="5">
    <source>
        <dbReference type="RefSeq" id="XP_021855403.1"/>
    </source>
</evidence>
<evidence type="ECO:0000313" key="4">
    <source>
        <dbReference type="RefSeq" id="XP_021855402.1"/>
    </source>
</evidence>
<dbReference type="InterPro" id="IPR013989">
    <property type="entry name" value="Dev_and_cell_death_domain"/>
</dbReference>
<feature type="domain" description="DCD" evidence="2">
    <location>
        <begin position="17"/>
        <end position="150"/>
    </location>
</feature>
<dbReference type="InterPro" id="IPR044832">
    <property type="entry name" value="NRP-like"/>
</dbReference>
<dbReference type="Proteomes" id="UP000813463">
    <property type="component" value="Chromosome 6"/>
</dbReference>
<organism evidence="3 5">
    <name type="scientific">Spinacia oleracea</name>
    <name type="common">Spinach</name>
    <dbReference type="NCBI Taxonomy" id="3562"/>
    <lineage>
        <taxon>Eukaryota</taxon>
        <taxon>Viridiplantae</taxon>
        <taxon>Streptophyta</taxon>
        <taxon>Embryophyta</taxon>
        <taxon>Tracheophyta</taxon>
        <taxon>Spermatophyta</taxon>
        <taxon>Magnoliopsida</taxon>
        <taxon>eudicotyledons</taxon>
        <taxon>Gunneridae</taxon>
        <taxon>Pentapetalae</taxon>
        <taxon>Caryophyllales</taxon>
        <taxon>Chenopodiaceae</taxon>
        <taxon>Chenopodioideae</taxon>
        <taxon>Anserineae</taxon>
        <taxon>Spinacia</taxon>
    </lineage>
</organism>
<dbReference type="SUPFAM" id="SSF117281">
    <property type="entry name" value="Kelch motif"/>
    <property type="match status" value="1"/>
</dbReference>
<dbReference type="Pfam" id="PF01344">
    <property type="entry name" value="Kelch_1"/>
    <property type="match status" value="4"/>
</dbReference>
<evidence type="ECO:0000259" key="2">
    <source>
        <dbReference type="PROSITE" id="PS51222"/>
    </source>
</evidence>
<keyword evidence="3" id="KW-1185">Reference proteome</keyword>
<dbReference type="PANTHER" id="PTHR46034:SF7">
    <property type="entry name" value="INFLUENZA VIRUS NS1A-BINDING PROTEIN"/>
    <property type="match status" value="1"/>
</dbReference>
<protein>
    <submittedName>
        <fullName evidence="4 5">Kelch-like protein 1</fullName>
    </submittedName>
</protein>
<reference evidence="4 5" key="2">
    <citation type="submission" date="2025-04" db="UniProtKB">
        <authorList>
            <consortium name="RefSeq"/>
        </authorList>
    </citation>
    <scope>IDENTIFICATION</scope>
</reference>
<dbReference type="KEGG" id="soe:110794757"/>
<dbReference type="OrthoDB" id="45365at2759"/>
<proteinExistence type="predicted"/>
<dbReference type="PANTHER" id="PTHR46034">
    <property type="match status" value="1"/>
</dbReference>
<evidence type="ECO:0000313" key="3">
    <source>
        <dbReference type="Proteomes" id="UP000813463"/>
    </source>
</evidence>
<dbReference type="RefSeq" id="XP_021855403.1">
    <property type="nucleotide sequence ID" value="XM_021999711.1"/>
</dbReference>
<dbReference type="Pfam" id="PF10539">
    <property type="entry name" value="Dev_Cell_Death"/>
    <property type="match status" value="1"/>
</dbReference>
<dbReference type="RefSeq" id="XP_021855402.1">
    <property type="nucleotide sequence ID" value="XM_021999710.1"/>
</dbReference>
<evidence type="ECO:0000256" key="1">
    <source>
        <dbReference type="SAM" id="MobiDB-lite"/>
    </source>
</evidence>